<evidence type="ECO:0000313" key="1">
    <source>
        <dbReference type="EMBL" id="CAK0797486.1"/>
    </source>
</evidence>
<keyword evidence="2" id="KW-1185">Reference proteome</keyword>
<reference evidence="1" key="1">
    <citation type="submission" date="2023-10" db="EMBL/GenBank/DDBJ databases">
        <authorList>
            <person name="Chen Y."/>
            <person name="Shah S."/>
            <person name="Dougan E. K."/>
            <person name="Thang M."/>
            <person name="Chan C."/>
        </authorList>
    </citation>
    <scope>NUCLEOTIDE SEQUENCE [LARGE SCALE GENOMIC DNA]</scope>
</reference>
<accession>A0ABN9PW35</accession>
<protein>
    <recommendedName>
        <fullName evidence="3">RNA-directed RNA polymerase</fullName>
    </recommendedName>
</protein>
<feature type="non-terminal residue" evidence="1">
    <location>
        <position position="111"/>
    </location>
</feature>
<dbReference type="Proteomes" id="UP001189429">
    <property type="component" value="Unassembled WGS sequence"/>
</dbReference>
<gene>
    <name evidence="1" type="ORF">PCOR1329_LOCUS6554</name>
</gene>
<organism evidence="1 2">
    <name type="scientific">Prorocentrum cordatum</name>
    <dbReference type="NCBI Taxonomy" id="2364126"/>
    <lineage>
        <taxon>Eukaryota</taxon>
        <taxon>Sar</taxon>
        <taxon>Alveolata</taxon>
        <taxon>Dinophyceae</taxon>
        <taxon>Prorocentrales</taxon>
        <taxon>Prorocentraceae</taxon>
        <taxon>Prorocentrum</taxon>
    </lineage>
</organism>
<evidence type="ECO:0008006" key="3">
    <source>
        <dbReference type="Google" id="ProtNLM"/>
    </source>
</evidence>
<name>A0ABN9PW35_9DINO</name>
<proteinExistence type="predicted"/>
<dbReference type="EMBL" id="CAUYUJ010001759">
    <property type="protein sequence ID" value="CAK0797486.1"/>
    <property type="molecule type" value="Genomic_DNA"/>
</dbReference>
<evidence type="ECO:0000313" key="2">
    <source>
        <dbReference type="Proteomes" id="UP001189429"/>
    </source>
</evidence>
<comment type="caution">
    <text evidence="1">The sequence shown here is derived from an EMBL/GenBank/DDBJ whole genome shotgun (WGS) entry which is preliminary data.</text>
</comment>
<sequence length="111" mass="11475">MALLAAARAACSRGPCEARLVGAKFARLDDPVAVDALTQDDLSDVELEELPIVVPAVCLPYNAGPLASVDRVSVTLRSALGEEMPAGMVCAKVSPSPPARLAESCAEDEVI</sequence>